<evidence type="ECO:0000259" key="2">
    <source>
        <dbReference type="Pfam" id="PF04909"/>
    </source>
</evidence>
<dbReference type="PANTHER" id="PTHR35563">
    <property type="entry name" value="BARREL METAL-DEPENDENT HYDROLASE, PUTATIVE (AFU_ORTHOLOGUE AFUA_1G16240)-RELATED"/>
    <property type="match status" value="1"/>
</dbReference>
<keyword evidence="3" id="KW-0378">Hydrolase</keyword>
<name>A0A6B2QX94_9BURK</name>
<dbReference type="Pfam" id="PF04909">
    <property type="entry name" value="Amidohydro_2"/>
    <property type="match status" value="1"/>
</dbReference>
<feature type="region of interest" description="Disordered" evidence="1">
    <location>
        <begin position="1"/>
        <end position="21"/>
    </location>
</feature>
<dbReference type="InterPro" id="IPR032466">
    <property type="entry name" value="Metal_Hydrolase"/>
</dbReference>
<reference evidence="3" key="1">
    <citation type="submission" date="2020-02" db="EMBL/GenBank/DDBJ databases">
        <authorList>
            <person name="Chen W.-M."/>
        </authorList>
    </citation>
    <scope>NUCLEOTIDE SEQUENCE</scope>
    <source>
        <strain evidence="3">NBD-18</strain>
    </source>
</reference>
<proteinExistence type="predicted"/>
<dbReference type="InterPro" id="IPR006680">
    <property type="entry name" value="Amidohydro-rel"/>
</dbReference>
<dbReference type="SUPFAM" id="SSF51556">
    <property type="entry name" value="Metallo-dependent hydrolases"/>
    <property type="match status" value="1"/>
</dbReference>
<organism evidence="3">
    <name type="scientific">Sheuella amnicola</name>
    <dbReference type="NCBI Taxonomy" id="2707330"/>
    <lineage>
        <taxon>Bacteria</taxon>
        <taxon>Pseudomonadati</taxon>
        <taxon>Pseudomonadota</taxon>
        <taxon>Betaproteobacteria</taxon>
        <taxon>Burkholderiales</taxon>
        <taxon>Alcaligenaceae</taxon>
        <taxon>Sheuella</taxon>
    </lineage>
</organism>
<dbReference type="PANTHER" id="PTHR35563:SF2">
    <property type="entry name" value="BARREL METAL-DEPENDENT HYDROLASE, PUTATIVE (AFU_ORTHOLOGUE AFUA_1G16240)-RELATED"/>
    <property type="match status" value="1"/>
</dbReference>
<sequence>MNHNYIDNTKLPPPPATQPAFKAPPGSCDCHCHVFGPYDQFPLAPDRTYGPPQAPVGTYLAMLDTIGMDRGVLVQASAHGMDNSAMLNAIAQHPDRLRGVAVVKGSITKPELIDLYKKGIRGLRFSRLLNPDGTPRYKNTVDVSEMTGLLPTLRELGMHVQLWIGLEQLPELEPMIRTAGIPLVVDHIARLEATVGVENKHFQQLCQLVKEGYLWVKLTPYRCSTLYPDYPDVKPFHDKLVEANPDRLLWGSDWPHINMSRDIPDPGYLLDLLAKWTKDQDIIEKILVKNPAQLYGF</sequence>
<dbReference type="RefSeq" id="WP_163654294.1">
    <property type="nucleotide sequence ID" value="NZ_JAAGRN010000005.1"/>
</dbReference>
<dbReference type="Gene3D" id="3.20.20.140">
    <property type="entry name" value="Metal-dependent hydrolases"/>
    <property type="match status" value="1"/>
</dbReference>
<comment type="caution">
    <text evidence="3">The sequence shown here is derived from an EMBL/GenBank/DDBJ whole genome shotgun (WGS) entry which is preliminary data.</text>
</comment>
<dbReference type="InterPro" id="IPR052358">
    <property type="entry name" value="Aro_Compnd_Degr_Hydrolases"/>
</dbReference>
<dbReference type="EMBL" id="JAAGRN010000005">
    <property type="protein sequence ID" value="NDY83276.1"/>
    <property type="molecule type" value="Genomic_DNA"/>
</dbReference>
<evidence type="ECO:0000256" key="1">
    <source>
        <dbReference type="SAM" id="MobiDB-lite"/>
    </source>
</evidence>
<feature type="domain" description="Amidohydrolase-related" evidence="2">
    <location>
        <begin position="28"/>
        <end position="297"/>
    </location>
</feature>
<dbReference type="AlphaFoldDB" id="A0A6B2QX94"/>
<protein>
    <submittedName>
        <fullName evidence="3">Amidohydrolase family protein</fullName>
    </submittedName>
</protein>
<accession>A0A6B2QX94</accession>
<gene>
    <name evidence="3" type="ORF">G3I67_08525</name>
</gene>
<dbReference type="GO" id="GO:0016787">
    <property type="term" value="F:hydrolase activity"/>
    <property type="evidence" value="ECO:0007669"/>
    <property type="project" value="UniProtKB-KW"/>
</dbReference>
<evidence type="ECO:0000313" key="3">
    <source>
        <dbReference type="EMBL" id="NDY83276.1"/>
    </source>
</evidence>